<dbReference type="OrthoDB" id="9825976at2"/>
<reference evidence="2 3" key="2">
    <citation type="journal article" date="2015" name="Syst. Appl. Microbiol.">
        <title>Nitrincola nitratireducens sp. nov. isolated from a haloalkaline crater lake.</title>
        <authorList>
            <person name="Singh A."/>
            <person name="Vaidya B."/>
            <person name="Tanuku N.R."/>
            <person name="Pinnaka A.K."/>
        </authorList>
    </citation>
    <scope>NUCLEOTIDE SEQUENCE [LARGE SCALE GENOMIC DNA]</scope>
    <source>
        <strain evidence="2 3">AK23</strain>
    </source>
</reference>
<evidence type="ECO:0000313" key="3">
    <source>
        <dbReference type="Proteomes" id="UP000019464"/>
    </source>
</evidence>
<gene>
    <name evidence="2" type="ORF">D791_01174</name>
</gene>
<keyword evidence="3" id="KW-1185">Reference proteome</keyword>
<reference evidence="3" key="1">
    <citation type="submission" date="2012-11" db="EMBL/GenBank/DDBJ databases">
        <authorList>
            <person name="Singh A."/>
            <person name="Pinnaka A.K."/>
            <person name="Vaidya B."/>
        </authorList>
    </citation>
    <scope>NUCLEOTIDE SEQUENCE [LARGE SCALE GENOMIC DNA]</scope>
    <source>
        <strain evidence="3">AK23</strain>
    </source>
</reference>
<keyword evidence="1" id="KW-0812">Transmembrane</keyword>
<feature type="transmembrane region" description="Helical" evidence="1">
    <location>
        <begin position="6"/>
        <end position="23"/>
    </location>
</feature>
<protein>
    <submittedName>
        <fullName evidence="2">Uncharacterized protein</fullName>
    </submittedName>
</protein>
<comment type="caution">
    <text evidence="2">The sequence shown here is derived from an EMBL/GenBank/DDBJ whole genome shotgun (WGS) entry which is preliminary data.</text>
</comment>
<dbReference type="AlphaFoldDB" id="W9V4D4"/>
<evidence type="ECO:0000256" key="1">
    <source>
        <dbReference type="SAM" id="Phobius"/>
    </source>
</evidence>
<dbReference type="STRING" id="1229521.D791_01174"/>
<accession>W9V4D4</accession>
<evidence type="ECO:0000313" key="2">
    <source>
        <dbReference type="EMBL" id="EXJ11801.1"/>
    </source>
</evidence>
<name>W9V4D4_9GAMM</name>
<dbReference type="Proteomes" id="UP000019464">
    <property type="component" value="Unassembled WGS sequence"/>
</dbReference>
<organism evidence="2 3">
    <name type="scientific">Nitrincola nitratireducens</name>
    <dbReference type="NCBI Taxonomy" id="1229521"/>
    <lineage>
        <taxon>Bacteria</taxon>
        <taxon>Pseudomonadati</taxon>
        <taxon>Pseudomonadota</taxon>
        <taxon>Gammaproteobacteria</taxon>
        <taxon>Oceanospirillales</taxon>
        <taxon>Oceanospirillaceae</taxon>
        <taxon>Nitrincola</taxon>
    </lineage>
</organism>
<keyword evidence="1" id="KW-1133">Transmembrane helix</keyword>
<keyword evidence="1" id="KW-0472">Membrane</keyword>
<dbReference type="EMBL" id="AONB01000004">
    <property type="protein sequence ID" value="EXJ11801.1"/>
    <property type="molecule type" value="Genomic_DNA"/>
</dbReference>
<dbReference type="RefSeq" id="WP_036508813.1">
    <property type="nucleotide sequence ID" value="NZ_AONB01000004.1"/>
</dbReference>
<proteinExistence type="predicted"/>
<sequence length="178" mass="19665">MSALKYSMVALVVLVMGGVAWLFSPDDTALSREDSSRVVDIDKNGLYSNRSMDSERLSGVLSSGSAEAPRLETLTPLSHARVERVDPDVQLAELEHHRVIQPSDSARQGEFIDPDDESFQYNLTRSEAIGTWIDPDDESLQRTITAPGRVGEFIDPDDLSLEREITNPGHLGERVAIE</sequence>